<feature type="domain" description="Plastocyanin-like" evidence="4">
    <location>
        <begin position="115"/>
        <end position="221"/>
    </location>
</feature>
<dbReference type="InterPro" id="IPR008972">
    <property type="entry name" value="Cupredoxin"/>
</dbReference>
<dbReference type="Gene3D" id="2.60.40.420">
    <property type="entry name" value="Cupredoxins - blue copper proteins"/>
    <property type="match status" value="3"/>
</dbReference>
<dbReference type="PROSITE" id="PS00080">
    <property type="entry name" value="MULTICOPPER_OXIDASE2"/>
    <property type="match status" value="1"/>
</dbReference>
<dbReference type="InterPro" id="IPR045087">
    <property type="entry name" value="Cu-oxidase_fam"/>
</dbReference>
<dbReference type="SUPFAM" id="SSF49503">
    <property type="entry name" value="Cupredoxins"/>
    <property type="match status" value="3"/>
</dbReference>
<name>D2QTG3_SPILD</name>
<dbReference type="HOGENOM" id="CLU_009100_2_4_10"/>
<evidence type="ECO:0000259" key="3">
    <source>
        <dbReference type="Pfam" id="PF07731"/>
    </source>
</evidence>
<accession>D2QTG3</accession>
<dbReference type="KEGG" id="sli:Slin_6135"/>
<dbReference type="PANTHER" id="PTHR48267">
    <property type="entry name" value="CUPREDOXIN SUPERFAMILY PROTEIN"/>
    <property type="match status" value="1"/>
</dbReference>
<sequence>MLFGVFNYLNKNSPLTHRNAHVVSSNLNMGSLMATANRSFYRPIMQKILTLTVFLGFLFVISCSKQSDTSITPSGTTSTTTTTGTSTYNDLWIPPTLTGTTFNLTLAKSTKQLRTGTATNTYSYNNTSFWGPTLIMNKGDLVKLNVTNNLAEATTTHWHGFHIPAVMDGGPHQMIDAGTTWSPSFEVKNNAGTYWYHPHLHEKTKEQLTYGAGGLIIIKDPIESALALPRTYGEDDIPLILTSRNYTSTNAFDLSNRAYGDYQLTNGTSSAQVSLPKQFVRLRILNAEIERGYNLGFSDNRTFYIITNDGGLLDTPVPVTRVKMMVGERVEILVNLGNDAVGSSLDLMAYNAGQAFGFPGGEPNTSGDFGSLLNNKDFAVLHVNVKATTQTGITALPAKLTTNTYWTNADVTNSRTITITGGQGATAFSFDNNLYGETKINHTIKLNAIEKWTITNNNIFGHSFHIHDIQFKIISRSSGAVGTHESGWKDTVFVPVGESVSVIAKFDDFASSTNAFMYHCHFSNHEDGGMMGQFLVVQ</sequence>
<proteinExistence type="predicted"/>
<organism evidence="5 6">
    <name type="scientific">Spirosoma linguale (strain ATCC 33905 / DSM 74 / LMG 10896 / Claus 1)</name>
    <dbReference type="NCBI Taxonomy" id="504472"/>
    <lineage>
        <taxon>Bacteria</taxon>
        <taxon>Pseudomonadati</taxon>
        <taxon>Bacteroidota</taxon>
        <taxon>Cytophagia</taxon>
        <taxon>Cytophagales</taxon>
        <taxon>Cytophagaceae</taxon>
        <taxon>Spirosoma</taxon>
    </lineage>
</organism>
<dbReference type="Pfam" id="PF07731">
    <property type="entry name" value="Cu-oxidase_2"/>
    <property type="match status" value="1"/>
</dbReference>
<dbReference type="CDD" id="cd13890">
    <property type="entry name" value="CuRO_3_CueO_FtsP"/>
    <property type="match status" value="1"/>
</dbReference>
<reference evidence="5 6" key="1">
    <citation type="journal article" date="2010" name="Stand. Genomic Sci.">
        <title>Complete genome sequence of Spirosoma linguale type strain (1).</title>
        <authorList>
            <person name="Lail K."/>
            <person name="Sikorski J."/>
            <person name="Saunders E."/>
            <person name="Lapidus A."/>
            <person name="Glavina Del Rio T."/>
            <person name="Copeland A."/>
            <person name="Tice H."/>
            <person name="Cheng J.-F."/>
            <person name="Lucas S."/>
            <person name="Nolan M."/>
            <person name="Bruce D."/>
            <person name="Goodwin L."/>
            <person name="Pitluck S."/>
            <person name="Ivanova N."/>
            <person name="Mavromatis K."/>
            <person name="Ovchinnikova G."/>
            <person name="Pati A."/>
            <person name="Chen A."/>
            <person name="Palaniappan K."/>
            <person name="Land M."/>
            <person name="Hauser L."/>
            <person name="Chang Y.-J."/>
            <person name="Jeffries C.D."/>
            <person name="Chain P."/>
            <person name="Brettin T."/>
            <person name="Detter J.C."/>
            <person name="Schuetze A."/>
            <person name="Rohde M."/>
            <person name="Tindall B.J."/>
            <person name="Goeker M."/>
            <person name="Bristow J."/>
            <person name="Eisen J.A."/>
            <person name="Markowitz V."/>
            <person name="Hugenholtz P."/>
            <person name="Kyrpides N.C."/>
            <person name="Klenk H.-P."/>
            <person name="Chen F."/>
        </authorList>
    </citation>
    <scope>NUCLEOTIDE SEQUENCE [LARGE SCALE GENOMIC DNA]</scope>
    <source>
        <strain evidence="6">ATCC 33905 / DSM 74 / LMG 10896 / Claus 1</strain>
    </source>
</reference>
<dbReference type="STRING" id="504472.Slin_6135"/>
<dbReference type="Pfam" id="PF07732">
    <property type="entry name" value="Cu-oxidase_3"/>
    <property type="match status" value="1"/>
</dbReference>
<dbReference type="GO" id="GO:0047705">
    <property type="term" value="F:bilirubin oxidase activity"/>
    <property type="evidence" value="ECO:0007669"/>
    <property type="project" value="UniProtKB-EC"/>
</dbReference>
<evidence type="ECO:0000256" key="2">
    <source>
        <dbReference type="ARBA" id="ARBA00023002"/>
    </source>
</evidence>
<evidence type="ECO:0000313" key="5">
    <source>
        <dbReference type="EMBL" id="ADB42095.1"/>
    </source>
</evidence>
<dbReference type="EMBL" id="CP001769">
    <property type="protein sequence ID" value="ADB42095.1"/>
    <property type="molecule type" value="Genomic_DNA"/>
</dbReference>
<dbReference type="GO" id="GO:0005507">
    <property type="term" value="F:copper ion binding"/>
    <property type="evidence" value="ECO:0007669"/>
    <property type="project" value="InterPro"/>
</dbReference>
<evidence type="ECO:0000259" key="4">
    <source>
        <dbReference type="Pfam" id="PF07732"/>
    </source>
</evidence>
<evidence type="ECO:0000313" key="6">
    <source>
        <dbReference type="Proteomes" id="UP000002028"/>
    </source>
</evidence>
<dbReference type="EC" id="1.3.3.5" evidence="5"/>
<dbReference type="InterPro" id="IPR011706">
    <property type="entry name" value="Cu-oxidase_C"/>
</dbReference>
<dbReference type="InterPro" id="IPR002355">
    <property type="entry name" value="Cu_oxidase_Cu_BS"/>
</dbReference>
<dbReference type="Proteomes" id="UP000002028">
    <property type="component" value="Chromosome"/>
</dbReference>
<evidence type="ECO:0000256" key="1">
    <source>
        <dbReference type="ARBA" id="ARBA00022723"/>
    </source>
</evidence>
<dbReference type="InterPro" id="IPR011707">
    <property type="entry name" value="Cu-oxidase-like_N"/>
</dbReference>
<keyword evidence="1" id="KW-0479">Metal-binding</keyword>
<dbReference type="eggNOG" id="COG2132">
    <property type="taxonomic scope" value="Bacteria"/>
</dbReference>
<gene>
    <name evidence="5" type="ordered locus">Slin_6135</name>
</gene>
<feature type="domain" description="Plastocyanin-like" evidence="3">
    <location>
        <begin position="414"/>
        <end position="537"/>
    </location>
</feature>
<dbReference type="AlphaFoldDB" id="D2QTG3"/>
<keyword evidence="2 5" id="KW-0560">Oxidoreductase</keyword>
<keyword evidence="6" id="KW-1185">Reference proteome</keyword>
<protein>
    <submittedName>
        <fullName evidence="5">Bilirubin oxidase</fullName>
        <ecNumber evidence="5">1.3.3.5</ecNumber>
    </submittedName>
</protein>
<dbReference type="PANTHER" id="PTHR48267:SF1">
    <property type="entry name" value="BILIRUBIN OXIDASE"/>
    <property type="match status" value="1"/>
</dbReference>